<evidence type="ECO:0008006" key="4">
    <source>
        <dbReference type="Google" id="ProtNLM"/>
    </source>
</evidence>
<comment type="caution">
    <text evidence="2">The sequence shown here is derived from an EMBL/GenBank/DDBJ whole genome shotgun (WGS) entry which is preliminary data.</text>
</comment>
<sequence length="244" mass="26232">MNDDMTQDVQQGSVQQGLAGDYTLSLGDWLSEAWSRVNGNKAAVWKAVGLYIGLALAIVFIFNLIGIGPADPNSTEPPSAMQSLANLVTTLALLPVGVGVAFAATSIALGRTPVTTSVLGWYDSFGRLALTYLLMAVMLFIGFLLLVLPGIYLLVSYQIAMPLAVDKKLGPWEALETSRKIIGHRWFTVFGFNIVAMILVALSSLLFGIPLIWTVPMLVIAYGILYRNLAGLEPDTLRKVVGSA</sequence>
<gene>
    <name evidence="2" type="ORF">C0039_10040</name>
</gene>
<dbReference type="RefSeq" id="WP_076001241.1">
    <property type="nucleotide sequence ID" value="NZ_PKUS01000010.1"/>
</dbReference>
<dbReference type="OrthoDB" id="5516623at2"/>
<organism evidence="2 3">
    <name type="scientific">Pseudohalioglobus lutimaris</name>
    <dbReference type="NCBI Taxonomy" id="1737061"/>
    <lineage>
        <taxon>Bacteria</taxon>
        <taxon>Pseudomonadati</taxon>
        <taxon>Pseudomonadota</taxon>
        <taxon>Gammaproteobacteria</taxon>
        <taxon>Cellvibrionales</taxon>
        <taxon>Halieaceae</taxon>
        <taxon>Pseudohalioglobus</taxon>
    </lineage>
</organism>
<feature type="transmembrane region" description="Helical" evidence="1">
    <location>
        <begin position="211"/>
        <end position="229"/>
    </location>
</feature>
<evidence type="ECO:0000313" key="2">
    <source>
        <dbReference type="EMBL" id="PLW68953.1"/>
    </source>
</evidence>
<feature type="transmembrane region" description="Helical" evidence="1">
    <location>
        <begin position="43"/>
        <end position="66"/>
    </location>
</feature>
<name>A0A2N5X3A1_9GAMM</name>
<feature type="transmembrane region" description="Helical" evidence="1">
    <location>
        <begin position="87"/>
        <end position="109"/>
    </location>
</feature>
<proteinExistence type="predicted"/>
<feature type="transmembrane region" description="Helical" evidence="1">
    <location>
        <begin position="186"/>
        <end position="205"/>
    </location>
</feature>
<accession>A0A2N5X3A1</accession>
<keyword evidence="3" id="KW-1185">Reference proteome</keyword>
<keyword evidence="1" id="KW-0472">Membrane</keyword>
<feature type="transmembrane region" description="Helical" evidence="1">
    <location>
        <begin position="129"/>
        <end position="155"/>
    </location>
</feature>
<dbReference type="PANTHER" id="PTHR40076:SF1">
    <property type="entry name" value="MEMBRANE PROTEIN"/>
    <property type="match status" value="1"/>
</dbReference>
<protein>
    <recommendedName>
        <fullName evidence="4">DUF975 domain-containing protein</fullName>
    </recommendedName>
</protein>
<dbReference type="Proteomes" id="UP000235005">
    <property type="component" value="Unassembled WGS sequence"/>
</dbReference>
<evidence type="ECO:0000256" key="1">
    <source>
        <dbReference type="SAM" id="Phobius"/>
    </source>
</evidence>
<dbReference type="InterPro" id="IPR010380">
    <property type="entry name" value="DUF975"/>
</dbReference>
<keyword evidence="1" id="KW-1133">Transmembrane helix</keyword>
<keyword evidence="1" id="KW-0812">Transmembrane</keyword>
<dbReference type="PANTHER" id="PTHR40076">
    <property type="entry name" value="MEMBRANE PROTEIN-RELATED"/>
    <property type="match status" value="1"/>
</dbReference>
<dbReference type="EMBL" id="PKUS01000010">
    <property type="protein sequence ID" value="PLW68953.1"/>
    <property type="molecule type" value="Genomic_DNA"/>
</dbReference>
<dbReference type="AlphaFoldDB" id="A0A2N5X3A1"/>
<reference evidence="2 3" key="1">
    <citation type="submission" date="2018-01" db="EMBL/GenBank/DDBJ databases">
        <title>The draft genome sequence of Halioglobus lutimaris HF004.</title>
        <authorList>
            <person name="Du Z.-J."/>
            <person name="Shi M.-J."/>
        </authorList>
    </citation>
    <scope>NUCLEOTIDE SEQUENCE [LARGE SCALE GENOMIC DNA]</scope>
    <source>
        <strain evidence="2 3">HF004</strain>
    </source>
</reference>
<evidence type="ECO:0000313" key="3">
    <source>
        <dbReference type="Proteomes" id="UP000235005"/>
    </source>
</evidence>